<dbReference type="KEGG" id="thel:IG193_00770"/>
<reference evidence="2 3" key="1">
    <citation type="submission" date="2020-10" db="EMBL/GenBank/DDBJ databases">
        <title>Thermofilum lucidum 3507LT sp. nov. a novel member of Thermofilaceae family isolated from Chile hot spring, and proposal of description order Thermofilales.</title>
        <authorList>
            <person name="Zayulina K.S."/>
            <person name="Elcheninov A.G."/>
            <person name="Toshchakov S.V."/>
            <person name="Kublanov I.V."/>
        </authorList>
    </citation>
    <scope>NUCLEOTIDE SEQUENCE [LARGE SCALE GENOMIC DNA]</scope>
    <source>
        <strain evidence="2 3">3507LT</strain>
    </source>
</reference>
<sequence length="129" mass="13717">MGRLVAEEPPRQLREEPKYRRELAETTVSGPEARLVLLQLKASPFRAGMSAIGLKVLGNHQLMTRFGNWCVAHAVSSEHGPTVVGQPPMNMCGVPIPLTMPTTGSIAPSPVGDRGNGPETRPGAEPDGV</sequence>
<dbReference type="AlphaFoldDB" id="A0A7L9FI40"/>
<evidence type="ECO:0000313" key="2">
    <source>
        <dbReference type="EMBL" id="QOJ79032.1"/>
    </source>
</evidence>
<accession>A0A7L9FI40</accession>
<dbReference type="InParanoid" id="A0A7L9FI40"/>
<gene>
    <name evidence="2" type="ORF">IG193_00770</name>
</gene>
<dbReference type="GeneID" id="59148384"/>
<evidence type="ECO:0000256" key="1">
    <source>
        <dbReference type="SAM" id="MobiDB-lite"/>
    </source>
</evidence>
<name>A0A7L9FI40_9CREN</name>
<protein>
    <submittedName>
        <fullName evidence="2">Uncharacterized protein</fullName>
    </submittedName>
</protein>
<proteinExistence type="predicted"/>
<dbReference type="EMBL" id="CP062310">
    <property type="protein sequence ID" value="QOJ79032.1"/>
    <property type="molecule type" value="Genomic_DNA"/>
</dbReference>
<dbReference type="RefSeq" id="WP_192819004.1">
    <property type="nucleotide sequence ID" value="NZ_CP062310.1"/>
</dbReference>
<evidence type="ECO:0000313" key="3">
    <source>
        <dbReference type="Proteomes" id="UP000594121"/>
    </source>
</evidence>
<dbReference type="Proteomes" id="UP000594121">
    <property type="component" value="Chromosome"/>
</dbReference>
<organism evidence="2 3">
    <name type="scientific">Infirmifilum lucidum</name>
    <dbReference type="NCBI Taxonomy" id="2776706"/>
    <lineage>
        <taxon>Archaea</taxon>
        <taxon>Thermoproteota</taxon>
        <taxon>Thermoprotei</taxon>
        <taxon>Thermofilales</taxon>
        <taxon>Thermofilaceae</taxon>
        <taxon>Infirmifilum</taxon>
    </lineage>
</organism>
<feature type="region of interest" description="Disordered" evidence="1">
    <location>
        <begin position="101"/>
        <end position="129"/>
    </location>
</feature>
<keyword evidence="3" id="KW-1185">Reference proteome</keyword>